<dbReference type="PROSITE" id="PS00690">
    <property type="entry name" value="DEAH_ATP_HELICASE"/>
    <property type="match status" value="1"/>
</dbReference>
<dbReference type="AlphaFoldDB" id="A0A8J1UW50"/>
<dbReference type="PANTHER" id="PTHR18934:SF136">
    <property type="entry name" value="ATP-DEPENDENT RNA HELICASE DHX35-RELATED"/>
    <property type="match status" value="1"/>
</dbReference>
<gene>
    <name evidence="10" type="ORF">OFUS_LOCUS5684</name>
</gene>
<dbReference type="Gene3D" id="3.40.50.300">
    <property type="entry name" value="P-loop containing nucleotide triphosphate hydrolases"/>
    <property type="match status" value="2"/>
</dbReference>
<dbReference type="InterPro" id="IPR007502">
    <property type="entry name" value="Helicase-assoc_dom"/>
</dbReference>
<dbReference type="Pfam" id="PF04408">
    <property type="entry name" value="WHD_HA2"/>
    <property type="match status" value="1"/>
</dbReference>
<keyword evidence="11" id="KW-1185">Reference proteome</keyword>
<dbReference type="PROSITE" id="PS51194">
    <property type="entry name" value="HELICASE_CTER"/>
    <property type="match status" value="1"/>
</dbReference>
<dbReference type="InterPro" id="IPR014001">
    <property type="entry name" value="Helicase_ATP-bd"/>
</dbReference>
<dbReference type="InterPro" id="IPR027417">
    <property type="entry name" value="P-loop_NTPase"/>
</dbReference>
<sequence length="595" mass="66890">MSSFTPKFWKPGSEKPGELLSEERNRSSESTAIIYNPNVSMSIESQRTRLPVFKHRTNILYLVETYQTVVIVGETGCGKSTQIPQYLLEAGWAAEGRVIAVTQPRRVAAVTVATRVAEERGCMLGNEVGYCIRFDDVTNEVNTRIKFLTDGMLVRDMMDDPLLSKYSVIMLDEAHERTLHTDIALGLLKKILKKRKDLRLIIASATLDAKRFRDFFNLNTTSDAKHDTAAILTVEGRMFPVDVFYSLDPVPDYVKATVETVMKIHHKEPEGDVLAFLTGMDEVEHVTRLLIDEARKLGKDSMKMMVARMYGSLPASEQMKVFERTPRNVRKIVVATNIAEASITINGIVYIVDCGFVKIKAYNPKSGIESLVVTEVSQASAEQRAGRAGRVRSGKAYRLYTDDSFEKLPVSSVPEIQRSDMAGVVLQLKALGIDNIVRFDFLSPPPAESMVRGVELLYALGALDDHCHLTQPLGAQMAEFPLKPMFSKMLLNSDEFGCSEEMLTIAAMTQIENVFITPPGQKQQAVRAKRNFSVEEGDHLTLLNVYTAFIKYKKNSRWCHENFLNYRGLCRAVNIREQLLRLMKKFKIPMTSCDG</sequence>
<evidence type="ECO:0000256" key="2">
    <source>
        <dbReference type="ARBA" id="ARBA00012552"/>
    </source>
</evidence>
<evidence type="ECO:0000256" key="4">
    <source>
        <dbReference type="ARBA" id="ARBA00022801"/>
    </source>
</evidence>
<dbReference type="EMBL" id="CAIIXF020000003">
    <property type="protein sequence ID" value="CAH1778822.1"/>
    <property type="molecule type" value="Genomic_DNA"/>
</dbReference>
<dbReference type="GO" id="GO:0003724">
    <property type="term" value="F:RNA helicase activity"/>
    <property type="evidence" value="ECO:0007669"/>
    <property type="project" value="UniProtKB-EC"/>
</dbReference>
<name>A0A8J1UW50_OWEFU</name>
<dbReference type="PROSITE" id="PS51192">
    <property type="entry name" value="HELICASE_ATP_BIND_1"/>
    <property type="match status" value="1"/>
</dbReference>
<reference evidence="10" key="1">
    <citation type="submission" date="2022-03" db="EMBL/GenBank/DDBJ databases">
        <authorList>
            <person name="Martin C."/>
        </authorList>
    </citation>
    <scope>NUCLEOTIDE SEQUENCE</scope>
</reference>
<dbReference type="Gene3D" id="1.20.120.1080">
    <property type="match status" value="1"/>
</dbReference>
<keyword evidence="3" id="KW-0547">Nucleotide-binding</keyword>
<evidence type="ECO:0000256" key="7">
    <source>
        <dbReference type="ARBA" id="ARBA00047984"/>
    </source>
</evidence>
<dbReference type="Pfam" id="PF21010">
    <property type="entry name" value="HA2_C"/>
    <property type="match status" value="1"/>
</dbReference>
<dbReference type="SMART" id="SM00487">
    <property type="entry name" value="DEXDc"/>
    <property type="match status" value="1"/>
</dbReference>
<comment type="catalytic activity">
    <reaction evidence="7">
        <text>ATP + H2O = ADP + phosphate + H(+)</text>
        <dbReference type="Rhea" id="RHEA:13065"/>
        <dbReference type="ChEBI" id="CHEBI:15377"/>
        <dbReference type="ChEBI" id="CHEBI:15378"/>
        <dbReference type="ChEBI" id="CHEBI:30616"/>
        <dbReference type="ChEBI" id="CHEBI:43474"/>
        <dbReference type="ChEBI" id="CHEBI:456216"/>
        <dbReference type="EC" id="3.6.4.13"/>
    </reaction>
</comment>
<feature type="region of interest" description="Disordered" evidence="9">
    <location>
        <begin position="1"/>
        <end position="25"/>
    </location>
</feature>
<dbReference type="SMART" id="SM00490">
    <property type="entry name" value="HELICc"/>
    <property type="match status" value="1"/>
</dbReference>
<organism evidence="10 11">
    <name type="scientific">Owenia fusiformis</name>
    <name type="common">Polychaete worm</name>
    <dbReference type="NCBI Taxonomy" id="6347"/>
    <lineage>
        <taxon>Eukaryota</taxon>
        <taxon>Metazoa</taxon>
        <taxon>Spiralia</taxon>
        <taxon>Lophotrochozoa</taxon>
        <taxon>Annelida</taxon>
        <taxon>Polychaeta</taxon>
        <taxon>Sedentaria</taxon>
        <taxon>Canalipalpata</taxon>
        <taxon>Sabellida</taxon>
        <taxon>Oweniida</taxon>
        <taxon>Oweniidae</taxon>
        <taxon>Owenia</taxon>
    </lineage>
</organism>
<dbReference type="OrthoDB" id="10253254at2759"/>
<protein>
    <recommendedName>
        <fullName evidence="2">RNA helicase</fullName>
        <ecNumber evidence="2">3.6.4.13</ecNumber>
    </recommendedName>
</protein>
<dbReference type="CDD" id="cd17980">
    <property type="entry name" value="DEXHc_DHX35"/>
    <property type="match status" value="1"/>
</dbReference>
<dbReference type="InterPro" id="IPR048333">
    <property type="entry name" value="HA2_WH"/>
</dbReference>
<evidence type="ECO:0000256" key="3">
    <source>
        <dbReference type="ARBA" id="ARBA00022741"/>
    </source>
</evidence>
<dbReference type="Pfam" id="PF00270">
    <property type="entry name" value="DEAD"/>
    <property type="match status" value="1"/>
</dbReference>
<evidence type="ECO:0000313" key="11">
    <source>
        <dbReference type="Proteomes" id="UP000749559"/>
    </source>
</evidence>
<dbReference type="SMART" id="SM00847">
    <property type="entry name" value="HA2"/>
    <property type="match status" value="1"/>
</dbReference>
<dbReference type="SUPFAM" id="SSF52540">
    <property type="entry name" value="P-loop containing nucleoside triphosphate hydrolases"/>
    <property type="match status" value="1"/>
</dbReference>
<dbReference type="InterPro" id="IPR002464">
    <property type="entry name" value="DNA/RNA_helicase_DEAH_CS"/>
</dbReference>
<dbReference type="CDD" id="cd18791">
    <property type="entry name" value="SF2_C_RHA"/>
    <property type="match status" value="1"/>
</dbReference>
<dbReference type="FunFam" id="3.40.50.300:FF:000578">
    <property type="entry name" value="probable ATP-dependent RNA helicase DHX35"/>
    <property type="match status" value="1"/>
</dbReference>
<accession>A0A8J1UW50</accession>
<evidence type="ECO:0000256" key="1">
    <source>
        <dbReference type="ARBA" id="ARBA00008792"/>
    </source>
</evidence>
<evidence type="ECO:0000313" key="10">
    <source>
        <dbReference type="EMBL" id="CAH1778822.1"/>
    </source>
</evidence>
<comment type="caution">
    <text evidence="10">The sequence shown here is derived from an EMBL/GenBank/DDBJ whole genome shotgun (WGS) entry which is preliminary data.</text>
</comment>
<proteinExistence type="inferred from homology"/>
<dbReference type="Proteomes" id="UP000749559">
    <property type="component" value="Unassembled WGS sequence"/>
</dbReference>
<dbReference type="FunFam" id="1.20.120.1080:FF:000007">
    <property type="entry name" value="Probable ATP-dependent RNA helicase DHX35"/>
    <property type="match status" value="1"/>
</dbReference>
<evidence type="ECO:0000256" key="9">
    <source>
        <dbReference type="SAM" id="MobiDB-lite"/>
    </source>
</evidence>
<dbReference type="EC" id="3.6.4.13" evidence="2"/>
<dbReference type="Pfam" id="PF00271">
    <property type="entry name" value="Helicase_C"/>
    <property type="match status" value="1"/>
</dbReference>
<dbReference type="GO" id="GO:0005524">
    <property type="term" value="F:ATP binding"/>
    <property type="evidence" value="ECO:0007669"/>
    <property type="project" value="UniProtKB-KW"/>
</dbReference>
<keyword evidence="6" id="KW-0067">ATP-binding</keyword>
<keyword evidence="5" id="KW-0347">Helicase</keyword>
<evidence type="ECO:0000256" key="8">
    <source>
        <dbReference type="ARBA" id="ARBA00058987"/>
    </source>
</evidence>
<dbReference type="PANTHER" id="PTHR18934">
    <property type="entry name" value="ATP-DEPENDENT RNA HELICASE"/>
    <property type="match status" value="1"/>
</dbReference>
<dbReference type="FunFam" id="3.40.50.300:FF:000767">
    <property type="entry name" value="Putative ATP-dependent RNA helicase DHX35"/>
    <property type="match status" value="1"/>
</dbReference>
<dbReference type="GO" id="GO:0003723">
    <property type="term" value="F:RNA binding"/>
    <property type="evidence" value="ECO:0007669"/>
    <property type="project" value="TreeGrafter"/>
</dbReference>
<dbReference type="GO" id="GO:0016787">
    <property type="term" value="F:hydrolase activity"/>
    <property type="evidence" value="ECO:0007669"/>
    <property type="project" value="UniProtKB-KW"/>
</dbReference>
<comment type="function">
    <text evidence="8">May be involved in pre-mRNA splicing.</text>
</comment>
<dbReference type="GO" id="GO:0071013">
    <property type="term" value="C:catalytic step 2 spliceosome"/>
    <property type="evidence" value="ECO:0007669"/>
    <property type="project" value="TreeGrafter"/>
</dbReference>
<evidence type="ECO:0000256" key="5">
    <source>
        <dbReference type="ARBA" id="ARBA00022806"/>
    </source>
</evidence>
<feature type="non-terminal residue" evidence="10">
    <location>
        <position position="595"/>
    </location>
</feature>
<feature type="compositionally biased region" description="Basic and acidic residues" evidence="9">
    <location>
        <begin position="12"/>
        <end position="25"/>
    </location>
</feature>
<dbReference type="InterPro" id="IPR011545">
    <property type="entry name" value="DEAD/DEAH_box_helicase_dom"/>
</dbReference>
<dbReference type="InterPro" id="IPR001650">
    <property type="entry name" value="Helicase_C-like"/>
</dbReference>
<keyword evidence="4" id="KW-0378">Hydrolase</keyword>
<comment type="similarity">
    <text evidence="1">Belongs to the DEAD box helicase family. DEAH subfamily.</text>
</comment>
<evidence type="ECO:0000256" key="6">
    <source>
        <dbReference type="ARBA" id="ARBA00022840"/>
    </source>
</evidence>